<name>A0A6U5VXX4_GUITH</name>
<proteinExistence type="predicted"/>
<reference evidence="2" key="1">
    <citation type="submission" date="2021-01" db="EMBL/GenBank/DDBJ databases">
        <authorList>
            <person name="Corre E."/>
            <person name="Pelletier E."/>
            <person name="Niang G."/>
            <person name="Scheremetjew M."/>
            <person name="Finn R."/>
            <person name="Kale V."/>
            <person name="Holt S."/>
            <person name="Cochrane G."/>
            <person name="Meng A."/>
            <person name="Brown T."/>
            <person name="Cohen L."/>
        </authorList>
    </citation>
    <scope>NUCLEOTIDE SEQUENCE</scope>
    <source>
        <strain evidence="2">CCMP 2712</strain>
    </source>
</reference>
<gene>
    <name evidence="1" type="ORF">GTHE00462_LOCUS1326</name>
    <name evidence="2" type="ORF">GTHE00462_LOCUS1332</name>
</gene>
<dbReference type="EMBL" id="HBKN01001542">
    <property type="protein sequence ID" value="CAE2192021.1"/>
    <property type="molecule type" value="Transcribed_RNA"/>
</dbReference>
<dbReference type="AlphaFoldDB" id="A0A6U5VXX4"/>
<evidence type="ECO:0000313" key="1">
    <source>
        <dbReference type="EMBL" id="CAE2192015.1"/>
    </source>
</evidence>
<protein>
    <submittedName>
        <fullName evidence="2">Uncharacterized protein</fullName>
    </submittedName>
</protein>
<sequence length="99" mass="10672">MNTHSWLRDPLLSPPVASVVHDHNAHATSRNRVRVAPILLVRSVIVVSLIVAAKNKGLLLSLIVVSPDSIVLIVCKTPVRCNLVLASLCSVGDPLLRLE</sequence>
<evidence type="ECO:0000313" key="2">
    <source>
        <dbReference type="EMBL" id="CAE2192021.1"/>
    </source>
</evidence>
<dbReference type="EMBL" id="HBKN01001536">
    <property type="protein sequence ID" value="CAE2192015.1"/>
    <property type="molecule type" value="Transcribed_RNA"/>
</dbReference>
<accession>A0A6U5VXX4</accession>
<organism evidence="2">
    <name type="scientific">Guillardia theta</name>
    <name type="common">Cryptophyte</name>
    <name type="synonym">Cryptomonas phi</name>
    <dbReference type="NCBI Taxonomy" id="55529"/>
    <lineage>
        <taxon>Eukaryota</taxon>
        <taxon>Cryptophyceae</taxon>
        <taxon>Pyrenomonadales</taxon>
        <taxon>Geminigeraceae</taxon>
        <taxon>Guillardia</taxon>
    </lineage>
</organism>